<accession>T0PRL1</accession>
<sequence length="291" mass="33254">MSGRVQGTSTNQRNDCSHEKMADDTPEAATIEALEADIQVLADHIKDLQDALDEKTTESVHWKTAYDRVHDDHVATTMALATMRQTLQASQQTTMDVTFELAQLQQSNARTEDSSNDMARALRQQETNVHRLEQELRELQRRQEQHERLEAQWAQERAQLQQVLQLEKDRRMDLEADVVHQKHLHQVAIEEHVAQHSKHRDVLASLRQDIAHLEKELMEARAPPVPWAHRMIPPPAPRVAPPRTNVDLVEIPLTESVLPNRVDDTHVKSSTSSLAKRAMPKFAQHVFPSPT</sequence>
<dbReference type="Proteomes" id="UP000030762">
    <property type="component" value="Unassembled WGS sequence"/>
</dbReference>
<keyword evidence="4" id="KW-1185">Reference proteome</keyword>
<dbReference type="InParanoid" id="T0PRL1"/>
<keyword evidence="1" id="KW-0175">Coiled coil</keyword>
<evidence type="ECO:0000256" key="1">
    <source>
        <dbReference type="SAM" id="Coils"/>
    </source>
</evidence>
<dbReference type="EMBL" id="JH767198">
    <property type="protein sequence ID" value="EQC28129.1"/>
    <property type="molecule type" value="Genomic_DNA"/>
</dbReference>
<evidence type="ECO:0000313" key="4">
    <source>
        <dbReference type="Proteomes" id="UP000030762"/>
    </source>
</evidence>
<evidence type="ECO:0000256" key="2">
    <source>
        <dbReference type="SAM" id="MobiDB-lite"/>
    </source>
</evidence>
<dbReference type="GeneID" id="19954816"/>
<organism evidence="3 4">
    <name type="scientific">Saprolegnia diclina (strain VS20)</name>
    <dbReference type="NCBI Taxonomy" id="1156394"/>
    <lineage>
        <taxon>Eukaryota</taxon>
        <taxon>Sar</taxon>
        <taxon>Stramenopiles</taxon>
        <taxon>Oomycota</taxon>
        <taxon>Saprolegniomycetes</taxon>
        <taxon>Saprolegniales</taxon>
        <taxon>Saprolegniaceae</taxon>
        <taxon>Saprolegnia</taxon>
    </lineage>
</organism>
<dbReference type="AlphaFoldDB" id="T0PRL1"/>
<feature type="region of interest" description="Disordered" evidence="2">
    <location>
        <begin position="1"/>
        <end position="26"/>
    </location>
</feature>
<dbReference type="OrthoDB" id="77417at2759"/>
<feature type="compositionally biased region" description="Polar residues" evidence="2">
    <location>
        <begin position="1"/>
        <end position="14"/>
    </location>
</feature>
<feature type="coiled-coil region" evidence="1">
    <location>
        <begin position="115"/>
        <end position="223"/>
    </location>
</feature>
<gene>
    <name evidence="3" type="ORF">SDRG_14089</name>
</gene>
<protein>
    <submittedName>
        <fullName evidence="3">Uncharacterized protein</fullName>
    </submittedName>
</protein>
<reference evidence="3 4" key="1">
    <citation type="submission" date="2012-04" db="EMBL/GenBank/DDBJ databases">
        <title>The Genome Sequence of Saprolegnia declina VS20.</title>
        <authorList>
            <consortium name="The Broad Institute Genome Sequencing Platform"/>
            <person name="Russ C."/>
            <person name="Nusbaum C."/>
            <person name="Tyler B."/>
            <person name="van West P."/>
            <person name="Dieguez-Uribeondo J."/>
            <person name="de Bruijn I."/>
            <person name="Tripathy S."/>
            <person name="Jiang R."/>
            <person name="Young S.K."/>
            <person name="Zeng Q."/>
            <person name="Gargeya S."/>
            <person name="Fitzgerald M."/>
            <person name="Haas B."/>
            <person name="Abouelleil A."/>
            <person name="Alvarado L."/>
            <person name="Arachchi H.M."/>
            <person name="Berlin A."/>
            <person name="Chapman S.B."/>
            <person name="Goldberg J."/>
            <person name="Griggs A."/>
            <person name="Gujja S."/>
            <person name="Hansen M."/>
            <person name="Howarth C."/>
            <person name="Imamovic A."/>
            <person name="Larimer J."/>
            <person name="McCowen C."/>
            <person name="Montmayeur A."/>
            <person name="Murphy C."/>
            <person name="Neiman D."/>
            <person name="Pearson M."/>
            <person name="Priest M."/>
            <person name="Roberts A."/>
            <person name="Saif S."/>
            <person name="Shea T."/>
            <person name="Sisk P."/>
            <person name="Sykes S."/>
            <person name="Wortman J."/>
            <person name="Nusbaum C."/>
            <person name="Birren B."/>
        </authorList>
    </citation>
    <scope>NUCLEOTIDE SEQUENCE [LARGE SCALE GENOMIC DNA]</scope>
    <source>
        <strain evidence="3 4">VS20</strain>
    </source>
</reference>
<proteinExistence type="predicted"/>
<feature type="coiled-coil region" evidence="1">
    <location>
        <begin position="31"/>
        <end position="58"/>
    </location>
</feature>
<dbReference type="RefSeq" id="XP_008618415.1">
    <property type="nucleotide sequence ID" value="XM_008620193.1"/>
</dbReference>
<dbReference type="OMA" id="QETHAHR"/>
<name>T0PRL1_SAPDV</name>
<evidence type="ECO:0000313" key="3">
    <source>
        <dbReference type="EMBL" id="EQC28129.1"/>
    </source>
</evidence>
<dbReference type="VEuPathDB" id="FungiDB:SDRG_14089"/>